<dbReference type="SUPFAM" id="SSF48695">
    <property type="entry name" value="Multiheme cytochromes"/>
    <property type="match status" value="1"/>
</dbReference>
<feature type="domain" description="PA14" evidence="10">
    <location>
        <begin position="1041"/>
        <end position="1183"/>
    </location>
</feature>
<feature type="domain" description="PA14" evidence="10">
    <location>
        <begin position="1579"/>
        <end position="1718"/>
    </location>
</feature>
<keyword evidence="7" id="KW-0732">Signal</keyword>
<dbReference type="PANTHER" id="PTHR33751">
    <property type="entry name" value="CBB3-TYPE CYTOCHROME C OXIDASE SUBUNIT FIXP"/>
    <property type="match status" value="1"/>
</dbReference>
<feature type="domain" description="PA14" evidence="10">
    <location>
        <begin position="1178"/>
        <end position="1316"/>
    </location>
</feature>
<feature type="domain" description="PA14" evidence="10">
    <location>
        <begin position="498"/>
        <end position="649"/>
    </location>
</feature>
<dbReference type="InterPro" id="IPR050597">
    <property type="entry name" value="Cytochrome_c_Oxidase_Subunit"/>
</dbReference>
<dbReference type="InterPro" id="IPR011658">
    <property type="entry name" value="PA14_dom"/>
</dbReference>
<feature type="domain" description="Fibronectin type-III" evidence="8">
    <location>
        <begin position="1930"/>
        <end position="2018"/>
    </location>
</feature>
<protein>
    <submittedName>
        <fullName evidence="11">Uncharacterized protein</fullName>
    </submittedName>
</protein>
<dbReference type="EMBL" id="CACVAY010000111">
    <property type="protein sequence ID" value="CAA6822864.1"/>
    <property type="molecule type" value="Genomic_DNA"/>
</dbReference>
<keyword evidence="3 6" id="KW-0479">Metal-binding</keyword>
<evidence type="ECO:0000256" key="1">
    <source>
        <dbReference type="ARBA" id="ARBA00022448"/>
    </source>
</evidence>
<reference evidence="11" key="1">
    <citation type="submission" date="2020-01" db="EMBL/GenBank/DDBJ databases">
        <authorList>
            <person name="Meier V. D."/>
            <person name="Meier V D."/>
        </authorList>
    </citation>
    <scope>NUCLEOTIDE SEQUENCE</scope>
    <source>
        <strain evidence="11">HLG_WM_MAG_07</strain>
    </source>
</reference>
<evidence type="ECO:0000256" key="5">
    <source>
        <dbReference type="ARBA" id="ARBA00023004"/>
    </source>
</evidence>
<feature type="domain" description="Fibronectin type-III" evidence="8">
    <location>
        <begin position="1847"/>
        <end position="1928"/>
    </location>
</feature>
<dbReference type="InterPro" id="IPR036909">
    <property type="entry name" value="Cyt_c-like_dom_sf"/>
</dbReference>
<feature type="domain" description="Cytochrome c" evidence="9">
    <location>
        <begin position="2301"/>
        <end position="2386"/>
    </location>
</feature>
<evidence type="ECO:0000259" key="8">
    <source>
        <dbReference type="PROSITE" id="PS50853"/>
    </source>
</evidence>
<evidence type="ECO:0000256" key="3">
    <source>
        <dbReference type="ARBA" id="ARBA00022723"/>
    </source>
</evidence>
<evidence type="ECO:0000259" key="10">
    <source>
        <dbReference type="PROSITE" id="PS51820"/>
    </source>
</evidence>
<dbReference type="Gene3D" id="2.60.40.10">
    <property type="entry name" value="Immunoglobulins"/>
    <property type="match status" value="5"/>
</dbReference>
<keyword evidence="4" id="KW-0249">Electron transport</keyword>
<dbReference type="CDD" id="cd00063">
    <property type="entry name" value="FN3"/>
    <property type="match status" value="4"/>
</dbReference>
<evidence type="ECO:0000256" key="6">
    <source>
        <dbReference type="PROSITE-ProRule" id="PRU00433"/>
    </source>
</evidence>
<dbReference type="InterPro" id="IPR036280">
    <property type="entry name" value="Multihaem_cyt_sf"/>
</dbReference>
<dbReference type="PROSITE" id="PS51820">
    <property type="entry name" value="PA14"/>
    <property type="match status" value="9"/>
</dbReference>
<accession>A0A6S6TU03</accession>
<feature type="domain" description="PA14" evidence="10">
    <location>
        <begin position="1311"/>
        <end position="1449"/>
    </location>
</feature>
<feature type="chain" id="PRO_5027770438" evidence="7">
    <location>
        <begin position="39"/>
        <end position="3554"/>
    </location>
</feature>
<name>A0A6S6TU03_9GAMM</name>
<dbReference type="InterPro" id="IPR037524">
    <property type="entry name" value="PA14/GLEYA"/>
</dbReference>
<dbReference type="Gene3D" id="3.90.182.10">
    <property type="entry name" value="Toxin - Anthrax Protective Antigen,domain 1"/>
    <property type="match status" value="5"/>
</dbReference>
<feature type="domain" description="Cytochrome c" evidence="9">
    <location>
        <begin position="2397"/>
        <end position="2481"/>
    </location>
</feature>
<feature type="signal peptide" evidence="7">
    <location>
        <begin position="1"/>
        <end position="38"/>
    </location>
</feature>
<dbReference type="SMART" id="SM00060">
    <property type="entry name" value="FN3"/>
    <property type="match status" value="5"/>
</dbReference>
<dbReference type="Pfam" id="PF00034">
    <property type="entry name" value="Cytochrom_C"/>
    <property type="match status" value="1"/>
</dbReference>
<keyword evidence="2 6" id="KW-0349">Heme</keyword>
<dbReference type="Gene3D" id="1.10.760.10">
    <property type="entry name" value="Cytochrome c-like domain"/>
    <property type="match status" value="2"/>
</dbReference>
<gene>
    <name evidence="11" type="ORF">HELGO_WM21149</name>
</gene>
<dbReference type="PANTHER" id="PTHR33751:SF9">
    <property type="entry name" value="CYTOCHROME C4"/>
    <property type="match status" value="1"/>
</dbReference>
<dbReference type="GO" id="GO:0020037">
    <property type="term" value="F:heme binding"/>
    <property type="evidence" value="ECO:0007669"/>
    <property type="project" value="InterPro"/>
</dbReference>
<dbReference type="SUPFAM" id="SSF46626">
    <property type="entry name" value="Cytochrome c"/>
    <property type="match status" value="2"/>
</dbReference>
<dbReference type="InterPro" id="IPR013783">
    <property type="entry name" value="Ig-like_fold"/>
</dbReference>
<evidence type="ECO:0000256" key="4">
    <source>
        <dbReference type="ARBA" id="ARBA00022982"/>
    </source>
</evidence>
<feature type="domain" description="PA14" evidence="10">
    <location>
        <begin position="774"/>
        <end position="915"/>
    </location>
</feature>
<feature type="domain" description="PA14" evidence="10">
    <location>
        <begin position="906"/>
        <end position="1046"/>
    </location>
</feature>
<dbReference type="SMART" id="SM00758">
    <property type="entry name" value="PA14"/>
    <property type="match status" value="9"/>
</dbReference>
<dbReference type="SUPFAM" id="SSF56988">
    <property type="entry name" value="Anthrax protective antigen"/>
    <property type="match status" value="9"/>
</dbReference>
<sequence>MFKNFHAGMRNCFSAKKIKHVAGHVSLTALLFANAAFATPGTTSLYPISATDLSLSGYHAFSLQSTDIDYPKLHPIKTITLQDLNSQAAIDQAVSEAIAATNSQALGMKALINLDLDFLEMSHQAVVAKTGAESLVVLTDSGKELPDQGIWLDEGSAKVKSVVDAFFKKYKEQKGEVDLVALNYRGIQLSAQDIKLAGEQSGSLEEYLGKIESDSRFAEVATQLGFTNLAEMYATNEAAKQLKWDAVMKDRVAGYLNESFYQPIVSYFPNVSVSANNYYNQNHSFPLPESGYAFTDGETVGTHQSRELGGEVEQAEIMVGDTSYPLNDTNTFRRDVDRVRAMALGSVFEIHPVIDAKQQSTDYYQEFLFHAGLTGIDQFLLNNEEGTDSDNKIVNETFEELDVVIGNNSFQSSVDALLDWQTPYVLSVGLSQNKWIWRLTKTDEEFTIDSESPAKISIANQRITFPSSSIVNQGKTVSDLGVWIEQDAQSTADGCSDPEVLNDCLAYFNTASSVVAPLMTIESSINKLQNLATKQTLFKKDWGESGTGTATGLDGFSLHYSVNHDLNGGDYRFSLTHDDAARLWINGELAIDHWGDQAQASRVTEKLLTLPEGETQIRLEYADLSAEAAVQLDIQQLSCSASESVCVSVLSASVANSDDLAFIENTDGISFDAANFVSPEGLIASDALTMRWEGSYLFEDGSYVFNIDYGKGQVSVWIDDEQVFDENSTRTDNNQKIIQRMTAGNHLIRVEQAIVSGAKLDVSWEKSENSCSVLPEDTFCAEFFNGIALQGEPIHKRIDEKINFYWGGSSPEPGIVPTNLFSARWQGEFNLEAGSYRFISSTDDGIRVWVDEEEIISSWKNQGTTEYYSDLDLAAGKHLIKVEYYENYGSATATLRWEKSNDCSGIPDGQFCASYFNQKQGFEGEPDRTNLESEINLDLKSREKPLHSIRDYHYSVRWIGKFDFPETGKYQFNVDADDGMRIWIDDELVSDTWRRQWPYYKDQRIVPVSKGEHTVKVEYYQSGGEAKAKVNWEYLEECSHGVKDAFCMELFPSRDLHKLENEKAFPRYLKKVEKINNDWKSNAPAELIWKDNFSARWTGQHFFEAGNYRFQTSTDDGVKLFVDEKLLIDKWRYQRESKNQVIVPLEEGYHHIKLEYFEGGANAAAHLNWNKIASCEEAKPGQVCGTFFNTNNLTGSVADIQMTDKIDFDWGDASPTDQVNSNRFSTRWVAVDNFEKGLYRFLTDVDDGLRINVDGEMVLDIWTRKWPHYGKRQVLVPLSAGQHKIEVEYRENWGSAKAKVFWEKAPDCSVVPSEEFCTEIFDNRELSGSAIDTMMSSAINFDWTNKAPTIGVYKDRFTTRSVGKFAFNDAYYNFNASVDDGMRVWINDQLVIDNWKRNWYWKGKDNRAVKIAAGTHTVKVETIEHYGNANAKLTWAEISDCATTPENVFCMEMYEGKKLDNNGQILAKYVSQTQNIDFTWEYGAPDTFMPRDNFSVRWRGKHKFEAGDYRFNLTTDDGVRLWIDDEIVYDQWRYRGSAPQEIIIPLTAGFHDIKMEYYEGGGYAKAKLSWEKLLSCSDVPAGQFCAEFFNNKDFSGVPVDVMFVEEIQNDWKYDSPSPYVNRDNFTVRWTGNMTFKDAHYRFRTEDVDDGMRILVDDEVIIDVWNRKWPWYGDQRKLKTMTAGMHKVTVEYRENWGRAVAKAFWEEAPDCANNVPQGQFCASFYSGKDLDKSKLVDTLLESEINHNWGGGSPIPNVSRDNFSTRWVGDFDLAEGEYTFNISTDDGFKLLVDGTPILESWKYQGANPHSKRIFLEGGIRRIVVEYFEAGGNAVAKANWKAEQLGKPASPKDLKVTANSEAGVTLSWTPHALITSYNVYRDNVLLKSVTSGGYQDSHVTVATAYNYKVTAVWPNGKESDANQLSVTVADTIAPSQPTGVAALSTTATSISIGWNTSSDNVAVVSYEVWRDQKKIADVASPTYVDSQLSSFGQYQYQIIAVDASANRSQPSASVTMISGDGTAPTAPTNLVATAQSEGSIKLNWTPSADNVGVSKYQITRNGQPLGESTSSAYVDMTTQENVTYAYSVIARDNAGNESASSASITVLSGDNTAPSAVTNLRSDTDGNDVELSWDAAIDNVGVSMYRIMRDGRLLAQTKFTKYVDTSAQQGVTYVYTVKAQDSSANLSLASNAVTSGVGGLCEADQQYYVENVEPSMNVCSSCHTAGQIAQNTQFVLTTGQDATTRNMNVLGTLNDSLGTSIILNKMSGQTAHGGGTQIAVDSVEYQQIATMLDRFNHPKNCKNEDTGSGAESSIQVASLVHNCASCHGTEGSSRGPATPTISGFGQQYLYKTMIDYKEGRRASTVMQRIAKGYTDAQLQEVAAYFATQLHTVGEQVVDDSLVSLGQTIHQENCSTCHSNGGRDLASTGTRLAGQWKTYLHQTLKDYVTGQSTAPQSMLNALTTVQQNQGENGIEALAEYYASIDADTAAPDVVDGVDVAATTIDSVTLTWMDSDDDWNISYYEIYRDGVLVGTTSFNAFTDSGLMPGDYEYTIIAVDAAGNRSEITQAITASLTTDDVTPEGIELLDFSSTLRKAAILLLGRVPTEEELAKATTEESFRETLRSMMQEEKALDKFVYRAAHETFLSNGAARAGSGEGIREEDYPMLGQLSSAERRLVNNSIQKEPVYLLQHIVDKDRPWTESLTADYTVLNGALAKTLGATPISGSFADLLDSEERLPSRIARLSARLGDKAFPHAGVLTTNAWLSRFPTTDTNRNRHRSAMVFKQFLGVDIEALAARPIDDSENDSYLVPTMENPNCLVCHTVMEPVAGAFQNWGNRNRYHQNFNGQRGSLDALANAYKSSNYARNHENQRWYQNGDTWYRDMFKPGLNNVEMPGGYADFAKQNWEVSDNLVKNGDAENQAESWNVTTGTLSAVSKATCERAVDELRGNAFKLGGCTEELAETVATQEIDVSDNVVAIDSGESSVQFGAYVRTLNYRDTPSLWVEFLAADGATLGTSNVLSHKRNWRWENLTDEQVLPEGTRNLRVTIRGQRSSYRYADKYLDAFIDDIYVKLKTPSLQMLEIEGSNDSLQWLGQSLTADPRFVKGTVYFWYRALFKREPLSAPMDPTTSDYAQKLQAFNDQDAVFDILAGRLTQDHGNGAWNVKDLLVDMVATPLFRAGASTEANESEAFGLNRLLTPEELNRKMKSLTGFEWRNFADDRVWRDRMGLFYGGFDGGNLQSNPNSKMNSLMSQIPERMAVEMSCSITHEEFRKGSDARQLFKYVETSDTPAYEDVDQSENNLLINPGAENDMTGWTLETGSVRILSGPRGCQGGPSIKSGEKIFNPGGICSDQTALGRIYQQVDVSTWATEIDQGEVQALYGASLRGWSRNNDEASVYLTFHTADGTELGASEMLIGKEGKWQTNHNYVLFPIQTRNVRFHIQGRRLSSHVNNDSFADDAYLRVLLPGSQSQTLGEERIRANVQFLHKHLLDEDLAVDSEEVTRTYNLFKEVWADDATDGEKTCRLYRDWEDPTRAKRAWSIVLMYLMTDAKFLYE</sequence>
<dbReference type="GO" id="GO:0009055">
    <property type="term" value="F:electron transfer activity"/>
    <property type="evidence" value="ECO:0007669"/>
    <property type="project" value="InterPro"/>
</dbReference>
<proteinExistence type="predicted"/>
<dbReference type="InterPro" id="IPR009056">
    <property type="entry name" value="Cyt_c-like_dom"/>
</dbReference>
<feature type="domain" description="PA14" evidence="10">
    <location>
        <begin position="1444"/>
        <end position="1587"/>
    </location>
</feature>
<organism evidence="11">
    <name type="scientific">uncultured Thiotrichaceae bacterium</name>
    <dbReference type="NCBI Taxonomy" id="298394"/>
    <lineage>
        <taxon>Bacteria</taxon>
        <taxon>Pseudomonadati</taxon>
        <taxon>Pseudomonadota</taxon>
        <taxon>Gammaproteobacteria</taxon>
        <taxon>Thiotrichales</taxon>
        <taxon>Thiotrichaceae</taxon>
        <taxon>environmental samples</taxon>
    </lineage>
</organism>
<evidence type="ECO:0000256" key="2">
    <source>
        <dbReference type="ARBA" id="ARBA00022617"/>
    </source>
</evidence>
<dbReference type="SUPFAM" id="SSF49265">
    <property type="entry name" value="Fibronectin type III"/>
    <property type="match status" value="4"/>
</dbReference>
<dbReference type="PROSITE" id="PS50853">
    <property type="entry name" value="FN3"/>
    <property type="match status" value="3"/>
</dbReference>
<feature type="domain" description="Fibronectin type-III" evidence="8">
    <location>
        <begin position="2023"/>
        <end position="2108"/>
    </location>
</feature>
<evidence type="ECO:0000313" key="11">
    <source>
        <dbReference type="EMBL" id="CAA6822864.1"/>
    </source>
</evidence>
<feature type="domain" description="PA14" evidence="10">
    <location>
        <begin position="1714"/>
        <end position="1851"/>
    </location>
</feature>
<keyword evidence="5 6" id="KW-0408">Iron</keyword>
<dbReference type="Pfam" id="PF07691">
    <property type="entry name" value="PA14"/>
    <property type="match status" value="10"/>
</dbReference>
<evidence type="ECO:0000259" key="9">
    <source>
        <dbReference type="PROSITE" id="PS51007"/>
    </source>
</evidence>
<dbReference type="Gene3D" id="2.60.120.380">
    <property type="match status" value="4"/>
</dbReference>
<dbReference type="GO" id="GO:0046872">
    <property type="term" value="F:metal ion binding"/>
    <property type="evidence" value="ECO:0007669"/>
    <property type="project" value="UniProtKB-KW"/>
</dbReference>
<evidence type="ECO:0000256" key="7">
    <source>
        <dbReference type="SAM" id="SignalP"/>
    </source>
</evidence>
<dbReference type="InterPro" id="IPR003961">
    <property type="entry name" value="FN3_dom"/>
</dbReference>
<dbReference type="InterPro" id="IPR036116">
    <property type="entry name" value="FN3_sf"/>
</dbReference>
<dbReference type="PROSITE" id="PS51007">
    <property type="entry name" value="CYTC"/>
    <property type="match status" value="2"/>
</dbReference>
<keyword evidence="1" id="KW-0813">Transport</keyword>